<dbReference type="RefSeq" id="XP_026738002.1">
    <property type="nucleotide sequence ID" value="XM_026882201.1"/>
</dbReference>
<accession>A0A7E5WC75</accession>
<evidence type="ECO:0000256" key="8">
    <source>
        <dbReference type="SAM" id="SignalP"/>
    </source>
</evidence>
<dbReference type="KEGG" id="tnl:113501156"/>
<dbReference type="GO" id="GO:0033961">
    <property type="term" value="F:cis-stilbene-oxide hydrolase activity"/>
    <property type="evidence" value="ECO:0007669"/>
    <property type="project" value="UniProtKB-EC"/>
</dbReference>
<protein>
    <recommendedName>
        <fullName evidence="4">microsomal epoxide hydrolase</fullName>
        <ecNumber evidence="4">3.3.2.9</ecNumber>
    </recommendedName>
</protein>
<dbReference type="InterPro" id="IPR016292">
    <property type="entry name" value="Epoxide_hydrolase"/>
</dbReference>
<feature type="chain" id="PRO_5029008093" description="microsomal epoxide hydrolase" evidence="8">
    <location>
        <begin position="20"/>
        <end position="494"/>
    </location>
</feature>
<evidence type="ECO:0000256" key="2">
    <source>
        <dbReference type="ARBA" id="ARBA00004111"/>
    </source>
</evidence>
<reference evidence="11" key="1">
    <citation type="submission" date="2025-08" db="UniProtKB">
        <authorList>
            <consortium name="RefSeq"/>
        </authorList>
    </citation>
    <scope>IDENTIFICATION</scope>
</reference>
<comment type="catalytic activity">
    <reaction evidence="1">
        <text>1-(4-methoxyphenyl)-N-methyl-N-[(3-methyloxetan-3-yl)methyl]methanamine + H2O = 2-{[(4-methoxybenzyl)(methyl)amino]methyl}-2-methylpropane-1,3-diol</text>
        <dbReference type="Rhea" id="RHEA:55764"/>
        <dbReference type="ChEBI" id="CHEBI:15377"/>
        <dbReference type="ChEBI" id="CHEBI:139161"/>
        <dbReference type="ChEBI" id="CHEBI:139164"/>
        <dbReference type="EC" id="3.3.2.9"/>
    </reaction>
</comment>
<gene>
    <name evidence="11" type="primary">LOC113501156</name>
</gene>
<organism evidence="10 11">
    <name type="scientific">Trichoplusia ni</name>
    <name type="common">Cabbage looper</name>
    <dbReference type="NCBI Taxonomy" id="7111"/>
    <lineage>
        <taxon>Eukaryota</taxon>
        <taxon>Metazoa</taxon>
        <taxon>Ecdysozoa</taxon>
        <taxon>Arthropoda</taxon>
        <taxon>Hexapoda</taxon>
        <taxon>Insecta</taxon>
        <taxon>Pterygota</taxon>
        <taxon>Neoptera</taxon>
        <taxon>Endopterygota</taxon>
        <taxon>Lepidoptera</taxon>
        <taxon>Glossata</taxon>
        <taxon>Ditrysia</taxon>
        <taxon>Noctuoidea</taxon>
        <taxon>Noctuidae</taxon>
        <taxon>Plusiinae</taxon>
        <taxon>Trichoplusia</taxon>
    </lineage>
</organism>
<sequence>MEKFISLLVFCTLFFNVQNSMIEGYENLPEIDAWWGPKDEQANQDTSIRPFKVRFEDEMVEDLRYRLKNHRPFTPPLEGSNFTYGFNTNNMENWVNYWADSYNFTEREAHFNKFPHYKTNIQGLDIHFIWIKQENVPAGVQVIPMMMLHGWPGSIMEFYKAIPLLTAASEDRDYVVELIVPSLPGFGFSQGAVRKGMGGSEIAVVLRNLMHRIGHQKFYLQGGDWGSHICKLIATLFPNEVLGYHTNYAISYSPAPYAMWIMGSINEAFQSLVVEPQVADRLYPFLNFFKGSLLGNGYMHLQATKPDTIGVAMSDSPSGLLAYVLQIVSSATRSDYTNREDGGLYEKYTQDELIDDLMVYWVNNAFTTAIRIYSETYNVRNIEMGVLAIPTNVPLWLLQGKSELRYQSPKMLQFKYTNILNTTVLDTGGHFFALELPEIFSDNVLTALTAFRQYWSNKIGCVKKIEPLNPETIARPIIDFACKHFPLDSHLKKN</sequence>
<dbReference type="OrthoDB" id="7130006at2759"/>
<dbReference type="InterPro" id="IPR029058">
    <property type="entry name" value="AB_hydrolase_fold"/>
</dbReference>
<dbReference type="PIRSF" id="PIRSF001112">
    <property type="entry name" value="Epoxide_hydrolase"/>
    <property type="match status" value="1"/>
</dbReference>
<dbReference type="EC" id="3.3.2.9" evidence="4"/>
<comment type="subcellular location">
    <subcellularLocation>
        <location evidence="2">Microsome membrane</location>
        <topology evidence="2">Single-pass membrane protein</topology>
    </subcellularLocation>
</comment>
<dbReference type="GeneID" id="113501156"/>
<evidence type="ECO:0000259" key="9">
    <source>
        <dbReference type="Pfam" id="PF06441"/>
    </source>
</evidence>
<dbReference type="PRINTS" id="PR00412">
    <property type="entry name" value="EPOXHYDRLASE"/>
</dbReference>
<dbReference type="Proteomes" id="UP000322000">
    <property type="component" value="Chromosome 15"/>
</dbReference>
<dbReference type="AlphaFoldDB" id="A0A7E5WC75"/>
<dbReference type="PANTHER" id="PTHR21661">
    <property type="entry name" value="EPOXIDE HYDROLASE 1-RELATED"/>
    <property type="match status" value="1"/>
</dbReference>
<dbReference type="SUPFAM" id="SSF53474">
    <property type="entry name" value="alpha/beta-Hydrolases"/>
    <property type="match status" value="1"/>
</dbReference>
<feature type="domain" description="Epoxide hydrolase N-terminal" evidence="9">
    <location>
        <begin position="48"/>
        <end position="158"/>
    </location>
</feature>
<evidence type="ECO:0000313" key="11">
    <source>
        <dbReference type="RefSeq" id="XP_026738002.1"/>
    </source>
</evidence>
<proteinExistence type="inferred from homology"/>
<dbReference type="InParanoid" id="A0A7E5WC75"/>
<dbReference type="FunCoup" id="A0A7E5WC75">
    <property type="interactions" value="244"/>
</dbReference>
<keyword evidence="5" id="KW-0058">Aromatic hydrocarbons catabolism</keyword>
<evidence type="ECO:0000256" key="7">
    <source>
        <dbReference type="PIRSR" id="PIRSR001112-1"/>
    </source>
</evidence>
<dbReference type="Gene3D" id="3.40.50.1820">
    <property type="entry name" value="alpha/beta hydrolase"/>
    <property type="match status" value="1"/>
</dbReference>
<dbReference type="InterPro" id="IPR000639">
    <property type="entry name" value="Epox_hydrolase-like"/>
</dbReference>
<keyword evidence="6" id="KW-0378">Hydrolase</keyword>
<evidence type="ECO:0000256" key="1">
    <source>
        <dbReference type="ARBA" id="ARBA00000221"/>
    </source>
</evidence>
<evidence type="ECO:0000313" key="10">
    <source>
        <dbReference type="Proteomes" id="UP000322000"/>
    </source>
</evidence>
<feature type="signal peptide" evidence="8">
    <location>
        <begin position="1"/>
        <end position="19"/>
    </location>
</feature>
<dbReference type="PANTHER" id="PTHR21661:SF35">
    <property type="entry name" value="EPOXIDE HYDROLASE"/>
    <property type="match status" value="1"/>
</dbReference>
<keyword evidence="10" id="KW-1185">Reference proteome</keyword>
<dbReference type="GO" id="GO:0097176">
    <property type="term" value="P:epoxide metabolic process"/>
    <property type="evidence" value="ECO:0007669"/>
    <property type="project" value="TreeGrafter"/>
</dbReference>
<evidence type="ECO:0000256" key="5">
    <source>
        <dbReference type="ARBA" id="ARBA00022797"/>
    </source>
</evidence>
<feature type="active site" description="Proton donor" evidence="7">
    <location>
        <position position="373"/>
    </location>
</feature>
<evidence type="ECO:0000256" key="6">
    <source>
        <dbReference type="ARBA" id="ARBA00022801"/>
    </source>
</evidence>
<name>A0A7E5WC75_TRINI</name>
<dbReference type="InterPro" id="IPR010497">
    <property type="entry name" value="Epoxide_hydro_N"/>
</dbReference>
<evidence type="ECO:0000256" key="4">
    <source>
        <dbReference type="ARBA" id="ARBA00012091"/>
    </source>
</evidence>
<comment type="similarity">
    <text evidence="3">Belongs to the peptidase S33 family.</text>
</comment>
<dbReference type="Pfam" id="PF06441">
    <property type="entry name" value="EHN"/>
    <property type="match status" value="1"/>
</dbReference>
<feature type="active site" description="Nucleophile" evidence="7">
    <location>
        <position position="224"/>
    </location>
</feature>
<evidence type="ECO:0000256" key="3">
    <source>
        <dbReference type="ARBA" id="ARBA00010088"/>
    </source>
</evidence>
<feature type="active site" description="Proton acceptor" evidence="7">
    <location>
        <position position="430"/>
    </location>
</feature>
<keyword evidence="8" id="KW-0732">Signal</keyword>